<dbReference type="Proteomes" id="UP001363151">
    <property type="component" value="Unassembled WGS sequence"/>
</dbReference>
<feature type="transmembrane region" description="Helical" evidence="3">
    <location>
        <begin position="90"/>
        <end position="111"/>
    </location>
</feature>
<dbReference type="GO" id="GO:0051213">
    <property type="term" value="F:dioxygenase activity"/>
    <property type="evidence" value="ECO:0007669"/>
    <property type="project" value="UniProtKB-KW"/>
</dbReference>
<evidence type="ECO:0000256" key="1">
    <source>
        <dbReference type="ARBA" id="ARBA00001962"/>
    </source>
</evidence>
<dbReference type="InterPro" id="IPR008775">
    <property type="entry name" value="Phytyl_CoA_dOase-like"/>
</dbReference>
<reference evidence="4 5" key="1">
    <citation type="submission" date="2024-03" db="EMBL/GenBank/DDBJ databases">
        <title>Aureococcus anophagefferens CCMP1851 and Kratosvirus quantuckense: Draft genome of a second virus-susceptible host strain in the model system.</title>
        <authorList>
            <person name="Chase E."/>
            <person name="Truchon A.R."/>
            <person name="Schepens W."/>
            <person name="Wilhelm S.W."/>
        </authorList>
    </citation>
    <scope>NUCLEOTIDE SEQUENCE [LARGE SCALE GENOMIC DNA]</scope>
    <source>
        <strain evidence="4 5">CCMP1851</strain>
    </source>
</reference>
<keyword evidence="4" id="KW-0560">Oxidoreductase</keyword>
<keyword evidence="4" id="KW-0223">Dioxygenase</keyword>
<dbReference type="SUPFAM" id="SSF51197">
    <property type="entry name" value="Clavaminate synthase-like"/>
    <property type="match status" value="1"/>
</dbReference>
<dbReference type="PANTHER" id="PTHR20883">
    <property type="entry name" value="PHYTANOYL-COA DIOXYGENASE DOMAIN CONTAINING 1"/>
    <property type="match status" value="1"/>
</dbReference>
<dbReference type="PANTHER" id="PTHR20883:SF46">
    <property type="entry name" value="PHYTANOYL-COA HYDROXYLASE"/>
    <property type="match status" value="1"/>
</dbReference>
<keyword evidence="3" id="KW-0812">Transmembrane</keyword>
<feature type="compositionally biased region" description="Basic residues" evidence="2">
    <location>
        <begin position="1"/>
        <end position="13"/>
    </location>
</feature>
<evidence type="ECO:0000256" key="2">
    <source>
        <dbReference type="SAM" id="MobiDB-lite"/>
    </source>
</evidence>
<dbReference type="Gene3D" id="2.60.120.620">
    <property type="entry name" value="q2cbj1_9rhob like domain"/>
    <property type="match status" value="1"/>
</dbReference>
<comment type="cofactor">
    <cofactor evidence="1">
        <name>Fe cation</name>
        <dbReference type="ChEBI" id="CHEBI:24875"/>
    </cofactor>
</comment>
<gene>
    <name evidence="4" type="ORF">SO694_0024701</name>
</gene>
<comment type="caution">
    <text evidence="4">The sequence shown here is derived from an EMBL/GenBank/DDBJ whole genome shotgun (WGS) entry which is preliminary data.</text>
</comment>
<organism evidence="4 5">
    <name type="scientific">Aureococcus anophagefferens</name>
    <name type="common">Harmful bloom alga</name>
    <dbReference type="NCBI Taxonomy" id="44056"/>
    <lineage>
        <taxon>Eukaryota</taxon>
        <taxon>Sar</taxon>
        <taxon>Stramenopiles</taxon>
        <taxon>Ochrophyta</taxon>
        <taxon>Pelagophyceae</taxon>
        <taxon>Pelagomonadales</taxon>
        <taxon>Pelagomonadaceae</taxon>
        <taxon>Aureococcus</taxon>
    </lineage>
</organism>
<proteinExistence type="predicted"/>
<accession>A0ABR1FRJ6</accession>
<evidence type="ECO:0000313" key="5">
    <source>
        <dbReference type="Proteomes" id="UP001363151"/>
    </source>
</evidence>
<keyword evidence="5" id="KW-1185">Reference proteome</keyword>
<protein>
    <submittedName>
        <fullName evidence="4">Phytanoyl-CoA dioxygenase</fullName>
    </submittedName>
</protein>
<feature type="region of interest" description="Disordered" evidence="2">
    <location>
        <begin position="1"/>
        <end position="35"/>
    </location>
</feature>
<dbReference type="Pfam" id="PF05721">
    <property type="entry name" value="PhyH"/>
    <property type="match status" value="1"/>
</dbReference>
<keyword evidence="3" id="KW-0472">Membrane</keyword>
<feature type="transmembrane region" description="Helical" evidence="3">
    <location>
        <begin position="42"/>
        <end position="70"/>
    </location>
</feature>
<evidence type="ECO:0000256" key="3">
    <source>
        <dbReference type="SAM" id="Phobius"/>
    </source>
</evidence>
<dbReference type="EMBL" id="JBBJCI010000268">
    <property type="protein sequence ID" value="KAK7236652.1"/>
    <property type="molecule type" value="Genomic_DNA"/>
</dbReference>
<evidence type="ECO:0000313" key="4">
    <source>
        <dbReference type="EMBL" id="KAK7236652.1"/>
    </source>
</evidence>
<name>A0ABR1FRJ6_AURAN</name>
<sequence>MDAKRSTLRRRKPASSSGTEKPRRKRKPSSPASTGMDVTDKAMLAVVVACLALLYFYFHAEALHILHVAWHHWRPVQKLVARLTPSGPTAAAVDVGIAVLGGLAVVAVVHLRQPSREKAKSRRAERLAAIAAGKKPALPEASAVKHVVPEAHFGPAHSGAAGVHALHDPRRDAARRLGAGDLETYDREGYVVVRGLLRPAELERLKAEMNRIVDAWPADGTAAPGDAPETPLVAFDPAVVTGQLKVKTRADGVRRLFRMAVHDAFFARFAKDPRFVDFLARLWGPNVALLQSMALMKPPKTGEKRFHQDQAYFRLAPSRVAAYWIAVDDADAENGCMHVVPGSHKAGVAPHGAKVGLDPSDPEYRRLNLGGVYYSALEPPAARDVVAVPMRAGDAVLFHGDLVHGTPPNASHSRRRFAVQLHYADANCRPTACEDGVPAPNATYGPGGGFDCAPEAGGACVEPQYWFYRQAELIVAGKRVPGCI</sequence>
<keyword evidence="3" id="KW-1133">Transmembrane helix</keyword>